<accession>A0A167EFC1</accession>
<dbReference type="Proteomes" id="UP000189580">
    <property type="component" value="Chromosome d"/>
</dbReference>
<feature type="transmembrane region" description="Helical" evidence="6">
    <location>
        <begin position="188"/>
        <end position="206"/>
    </location>
</feature>
<keyword evidence="5 6" id="KW-0472">Membrane</keyword>
<feature type="transmembrane region" description="Helical" evidence="6">
    <location>
        <begin position="111"/>
        <end position="144"/>
    </location>
</feature>
<feature type="transmembrane region" description="Helical" evidence="6">
    <location>
        <begin position="469"/>
        <end position="487"/>
    </location>
</feature>
<evidence type="ECO:0000313" key="7">
    <source>
        <dbReference type="EMBL" id="ANB14005.1"/>
    </source>
</evidence>
<dbReference type="PROSITE" id="PS00218">
    <property type="entry name" value="AMINO_ACID_PERMEASE_1"/>
    <property type="match status" value="1"/>
</dbReference>
<dbReference type="RefSeq" id="XP_018736482.1">
    <property type="nucleotide sequence ID" value="XM_018882066.1"/>
</dbReference>
<evidence type="ECO:0000313" key="8">
    <source>
        <dbReference type="Proteomes" id="UP000189580"/>
    </source>
</evidence>
<dbReference type="KEGG" id="slb:AWJ20_4959"/>
<keyword evidence="4 6" id="KW-1133">Transmembrane helix</keyword>
<feature type="transmembrane region" description="Helical" evidence="6">
    <location>
        <begin position="368"/>
        <end position="390"/>
    </location>
</feature>
<name>A0A167EFC1_9ASCO</name>
<dbReference type="Gene3D" id="1.20.1740.10">
    <property type="entry name" value="Amino acid/polyamine transporter I"/>
    <property type="match status" value="1"/>
</dbReference>
<evidence type="ECO:0000256" key="4">
    <source>
        <dbReference type="ARBA" id="ARBA00022989"/>
    </source>
</evidence>
<evidence type="ECO:0000256" key="6">
    <source>
        <dbReference type="SAM" id="Phobius"/>
    </source>
</evidence>
<evidence type="ECO:0000256" key="2">
    <source>
        <dbReference type="ARBA" id="ARBA00022448"/>
    </source>
</evidence>
<evidence type="ECO:0000256" key="1">
    <source>
        <dbReference type="ARBA" id="ARBA00004141"/>
    </source>
</evidence>
<organism evidence="7 8">
    <name type="scientific">Sugiyamaella lignohabitans</name>
    <dbReference type="NCBI Taxonomy" id="796027"/>
    <lineage>
        <taxon>Eukaryota</taxon>
        <taxon>Fungi</taxon>
        <taxon>Dikarya</taxon>
        <taxon>Ascomycota</taxon>
        <taxon>Saccharomycotina</taxon>
        <taxon>Dipodascomycetes</taxon>
        <taxon>Dipodascales</taxon>
        <taxon>Trichomonascaceae</taxon>
        <taxon>Sugiyamaella</taxon>
    </lineage>
</organism>
<dbReference type="OrthoDB" id="2417308at2759"/>
<dbReference type="PANTHER" id="PTHR45649:SF8">
    <property type="entry name" value="PERMEASE, PUTATIVE-RELATED"/>
    <property type="match status" value="1"/>
</dbReference>
<comment type="subcellular location">
    <subcellularLocation>
        <location evidence="1">Membrane</location>
        <topology evidence="1">Multi-pass membrane protein</topology>
    </subcellularLocation>
</comment>
<dbReference type="PIRSF" id="PIRSF006060">
    <property type="entry name" value="AA_transporter"/>
    <property type="match status" value="1"/>
</dbReference>
<gene>
    <name evidence="7" type="primary">HNM1</name>
    <name evidence="7" type="ORF">AWJ20_4959</name>
</gene>
<dbReference type="GeneID" id="30037147"/>
<sequence length="518" mass="56653">MEEPGNSKYDDTLLLEQFGYKQELKRSFSLLSMCGFCFAILSCWTALGGSLVEAMNAGGPVALVWGWIIVCAFSLMVALSLAELASAYPVAGGQYSWVLILCRGTKWGKGLSYATAFIQLAGLICMGSTALYQFGSFACGLGVLNSDGETWEPKDWQVVLICWALCLVCLVINIFINKMLHHISKFALWWTIGGFIVCTVTILAVSKYKQDASFVFTGYINNSGWNNNGMAVFFLQNAAYGMCCYDAPCHMGEEMENASRDIARAVVLSVVVGFVTGFAFVLALLFCIRDLDTVAATATGVPLLEIFFQSTNNSKAGASCLLVIIMVCQFLASNGLLTEGSRSVYAFARDGAFPYQINKYMGTVNSNYDVPICALIFCAVLQCAFIAIYFGSSTAFFTVISIATVGLYVSYLVPIIVVMFRRKLKTAGYYNLGRWGLWVNAPAALFLIYTSVCFFFPTALPITGDNMNYTIAAFAVCAILGLLSWFLGGRHTYGTLTESEFLEGVRDEPVVEIVEQKR</sequence>
<protein>
    <submittedName>
        <fullName evidence="7">Hnm1p</fullName>
    </submittedName>
</protein>
<feature type="transmembrane region" description="Helical" evidence="6">
    <location>
        <begin position="64"/>
        <end position="90"/>
    </location>
</feature>
<dbReference type="InterPro" id="IPR004840">
    <property type="entry name" value="Amino_acid_permease_CS"/>
</dbReference>
<dbReference type="GO" id="GO:0016020">
    <property type="term" value="C:membrane"/>
    <property type="evidence" value="ECO:0007669"/>
    <property type="project" value="UniProtKB-SubCell"/>
</dbReference>
<reference evidence="7 8" key="1">
    <citation type="submission" date="2016-02" db="EMBL/GenBank/DDBJ databases">
        <title>Complete genome sequence and transcriptome regulation of the pentose utilising yeast Sugiyamaella lignohabitans.</title>
        <authorList>
            <person name="Bellasio M."/>
            <person name="Peymann A."/>
            <person name="Valli M."/>
            <person name="Sipitzky M."/>
            <person name="Graf A."/>
            <person name="Sauer M."/>
            <person name="Marx H."/>
            <person name="Mattanovich D."/>
        </authorList>
    </citation>
    <scope>NUCLEOTIDE SEQUENCE [LARGE SCALE GENOMIC DNA]</scope>
    <source>
        <strain evidence="7 8">CBS 10342</strain>
    </source>
</reference>
<feature type="transmembrane region" description="Helical" evidence="6">
    <location>
        <begin position="262"/>
        <end position="286"/>
    </location>
</feature>
<keyword evidence="8" id="KW-1185">Reference proteome</keyword>
<dbReference type="GO" id="GO:0022857">
    <property type="term" value="F:transmembrane transporter activity"/>
    <property type="evidence" value="ECO:0007669"/>
    <property type="project" value="InterPro"/>
</dbReference>
<keyword evidence="2" id="KW-0813">Transport</keyword>
<evidence type="ECO:0000256" key="3">
    <source>
        <dbReference type="ARBA" id="ARBA00022692"/>
    </source>
</evidence>
<keyword evidence="3 6" id="KW-0812">Transmembrane</keyword>
<evidence type="ECO:0000256" key="5">
    <source>
        <dbReference type="ARBA" id="ARBA00023136"/>
    </source>
</evidence>
<dbReference type="Pfam" id="PF13520">
    <property type="entry name" value="AA_permease_2"/>
    <property type="match status" value="1"/>
</dbReference>
<feature type="transmembrane region" description="Helical" evidence="6">
    <location>
        <begin position="396"/>
        <end position="420"/>
    </location>
</feature>
<proteinExistence type="predicted"/>
<dbReference type="AlphaFoldDB" id="A0A167EFC1"/>
<dbReference type="GO" id="GO:0006865">
    <property type="term" value="P:amino acid transport"/>
    <property type="evidence" value="ECO:0007669"/>
    <property type="project" value="InterPro"/>
</dbReference>
<feature type="transmembrane region" description="Helical" evidence="6">
    <location>
        <begin position="156"/>
        <end position="176"/>
    </location>
</feature>
<feature type="transmembrane region" description="Helical" evidence="6">
    <location>
        <begin position="30"/>
        <end position="52"/>
    </location>
</feature>
<feature type="transmembrane region" description="Helical" evidence="6">
    <location>
        <begin position="432"/>
        <end position="457"/>
    </location>
</feature>
<dbReference type="EMBL" id="CP014502">
    <property type="protein sequence ID" value="ANB14005.1"/>
    <property type="molecule type" value="Genomic_DNA"/>
</dbReference>
<dbReference type="InterPro" id="IPR002293">
    <property type="entry name" value="AA/rel_permease1"/>
</dbReference>
<dbReference type="PANTHER" id="PTHR45649">
    <property type="entry name" value="AMINO-ACID PERMEASE BAT1"/>
    <property type="match status" value="1"/>
</dbReference>